<dbReference type="EMBL" id="MU393444">
    <property type="protein sequence ID" value="KAI4867700.1"/>
    <property type="molecule type" value="Genomic_DNA"/>
</dbReference>
<dbReference type="Proteomes" id="UP001497700">
    <property type="component" value="Unassembled WGS sequence"/>
</dbReference>
<keyword evidence="2" id="KW-1185">Reference proteome</keyword>
<gene>
    <name evidence="1" type="ORF">F4820DRAFT_184561</name>
</gene>
<comment type="caution">
    <text evidence="1">The sequence shown here is derived from an EMBL/GenBank/DDBJ whole genome shotgun (WGS) entry which is preliminary data.</text>
</comment>
<name>A0ACB9Z7G7_9PEZI</name>
<organism evidence="1 2">
    <name type="scientific">Hypoxylon rubiginosum</name>
    <dbReference type="NCBI Taxonomy" id="110542"/>
    <lineage>
        <taxon>Eukaryota</taxon>
        <taxon>Fungi</taxon>
        <taxon>Dikarya</taxon>
        <taxon>Ascomycota</taxon>
        <taxon>Pezizomycotina</taxon>
        <taxon>Sordariomycetes</taxon>
        <taxon>Xylariomycetidae</taxon>
        <taxon>Xylariales</taxon>
        <taxon>Hypoxylaceae</taxon>
        <taxon>Hypoxylon</taxon>
    </lineage>
</organism>
<sequence length="154" mass="16579">MVLLACSLPCRIRPISSRVLSTATATARSVSHVRSCSSVRASLTPRVAMASKMASKSSPPYLSNLPSLRIPASTRLLTTQREKVKVLLVLYDGGKHAEEVSSQKLFPQTPLPNSENDVLLLSLFYSTVKLAQSEASLCRLPAVPSLGICESIVQ</sequence>
<protein>
    <submittedName>
        <fullName evidence="1">Uncharacterized protein</fullName>
    </submittedName>
</protein>
<proteinExistence type="predicted"/>
<reference evidence="1 2" key="1">
    <citation type="journal article" date="2022" name="New Phytol.">
        <title>Ecological generalism drives hyperdiversity of secondary metabolite gene clusters in xylarialean endophytes.</title>
        <authorList>
            <person name="Franco M.E.E."/>
            <person name="Wisecaver J.H."/>
            <person name="Arnold A.E."/>
            <person name="Ju Y.M."/>
            <person name="Slot J.C."/>
            <person name="Ahrendt S."/>
            <person name="Moore L.P."/>
            <person name="Eastman K.E."/>
            <person name="Scott K."/>
            <person name="Konkel Z."/>
            <person name="Mondo S.J."/>
            <person name="Kuo A."/>
            <person name="Hayes R.D."/>
            <person name="Haridas S."/>
            <person name="Andreopoulos B."/>
            <person name="Riley R."/>
            <person name="LaButti K."/>
            <person name="Pangilinan J."/>
            <person name="Lipzen A."/>
            <person name="Amirebrahimi M."/>
            <person name="Yan J."/>
            <person name="Adam C."/>
            <person name="Keymanesh K."/>
            <person name="Ng V."/>
            <person name="Louie K."/>
            <person name="Northen T."/>
            <person name="Drula E."/>
            <person name="Henrissat B."/>
            <person name="Hsieh H.M."/>
            <person name="Youens-Clark K."/>
            <person name="Lutzoni F."/>
            <person name="Miadlikowska J."/>
            <person name="Eastwood D.C."/>
            <person name="Hamelin R.C."/>
            <person name="Grigoriev I.V."/>
            <person name="U'Ren J.M."/>
        </authorList>
    </citation>
    <scope>NUCLEOTIDE SEQUENCE [LARGE SCALE GENOMIC DNA]</scope>
    <source>
        <strain evidence="1 2">CBS 119005</strain>
    </source>
</reference>
<accession>A0ACB9Z7G7</accession>
<evidence type="ECO:0000313" key="2">
    <source>
        <dbReference type="Proteomes" id="UP001497700"/>
    </source>
</evidence>
<evidence type="ECO:0000313" key="1">
    <source>
        <dbReference type="EMBL" id="KAI4867700.1"/>
    </source>
</evidence>